<sequence>MSKEADIWVLRLHTHSGKVQEYRCSTEGQARQFALVLSVPAEQPSQPSA</sequence>
<comment type="caution">
    <text evidence="1">The sequence shown here is derived from an EMBL/GenBank/DDBJ whole genome shotgun (WGS) entry which is preliminary data.</text>
</comment>
<gene>
    <name evidence="1" type="ORF">D187_000518</name>
</gene>
<dbReference type="Proteomes" id="UP000011682">
    <property type="component" value="Unassembled WGS sequence"/>
</dbReference>
<reference evidence="1" key="1">
    <citation type="submission" date="2013-05" db="EMBL/GenBank/DDBJ databases">
        <title>Genome assembly of Cystobacter fuscus DSM 2262.</title>
        <authorList>
            <person name="Sharma G."/>
            <person name="Khatri I."/>
            <person name="Kaur C."/>
            <person name="Mayilraj S."/>
            <person name="Subramanian S."/>
        </authorList>
    </citation>
    <scope>NUCLEOTIDE SEQUENCE [LARGE SCALE GENOMIC DNA]</scope>
    <source>
        <strain evidence="1">DSM 2262</strain>
    </source>
</reference>
<keyword evidence="2" id="KW-1185">Reference proteome</keyword>
<dbReference type="EMBL" id="ANAH02000001">
    <property type="protein sequence ID" value="EPX65093.1"/>
    <property type="molecule type" value="Genomic_DNA"/>
</dbReference>
<protein>
    <submittedName>
        <fullName evidence="1">Uncharacterized protein</fullName>
    </submittedName>
</protein>
<name>S9R7S2_CYSF2</name>
<accession>S9R7S2</accession>
<proteinExistence type="predicted"/>
<organism evidence="1 2">
    <name type="scientific">Cystobacter fuscus (strain ATCC 25194 / DSM 2262 / NBRC 100088 / M29)</name>
    <dbReference type="NCBI Taxonomy" id="1242864"/>
    <lineage>
        <taxon>Bacteria</taxon>
        <taxon>Pseudomonadati</taxon>
        <taxon>Myxococcota</taxon>
        <taxon>Myxococcia</taxon>
        <taxon>Myxococcales</taxon>
        <taxon>Cystobacterineae</taxon>
        <taxon>Archangiaceae</taxon>
        <taxon>Cystobacter</taxon>
    </lineage>
</organism>
<dbReference type="AlphaFoldDB" id="S9R7S2"/>
<evidence type="ECO:0000313" key="1">
    <source>
        <dbReference type="EMBL" id="EPX65093.1"/>
    </source>
</evidence>
<evidence type="ECO:0000313" key="2">
    <source>
        <dbReference type="Proteomes" id="UP000011682"/>
    </source>
</evidence>